<gene>
    <name evidence="1" type="ORF">BRYFOR_08179</name>
</gene>
<dbReference type="Proteomes" id="UP000005561">
    <property type="component" value="Unassembled WGS sequence"/>
</dbReference>
<sequence length="46" mass="4874">MQGVAGTAFGSLFAEINGICKGPGKSKEICAVLFAFKIRRQKSGQK</sequence>
<keyword evidence="2" id="KW-1185">Reference proteome</keyword>
<dbReference type="EMBL" id="ACCL02000015">
    <property type="protein sequence ID" value="EET59805.1"/>
    <property type="molecule type" value="Genomic_DNA"/>
</dbReference>
<evidence type="ECO:0000313" key="2">
    <source>
        <dbReference type="Proteomes" id="UP000005561"/>
    </source>
</evidence>
<dbReference type="AlphaFoldDB" id="C6LHR5"/>
<accession>C6LHR5</accession>
<reference evidence="1" key="1">
    <citation type="submission" date="2009-07" db="EMBL/GenBank/DDBJ databases">
        <authorList>
            <person name="Weinstock G."/>
            <person name="Sodergren E."/>
            <person name="Clifton S."/>
            <person name="Fulton L."/>
            <person name="Fulton B."/>
            <person name="Courtney L."/>
            <person name="Fronick C."/>
            <person name="Harrison M."/>
            <person name="Strong C."/>
            <person name="Farmer C."/>
            <person name="Delahaunty K."/>
            <person name="Markovic C."/>
            <person name="Hall O."/>
            <person name="Minx P."/>
            <person name="Tomlinson C."/>
            <person name="Mitreva M."/>
            <person name="Nelson J."/>
            <person name="Hou S."/>
            <person name="Wollam A."/>
            <person name="Pepin K.H."/>
            <person name="Johnson M."/>
            <person name="Bhonagiri V."/>
            <person name="Nash W.E."/>
            <person name="Warren W."/>
            <person name="Chinwalla A."/>
            <person name="Mardis E.R."/>
            <person name="Wilson R.K."/>
        </authorList>
    </citation>
    <scope>NUCLEOTIDE SEQUENCE [LARGE SCALE GENOMIC DNA]</scope>
    <source>
        <strain evidence="1">DSM 14469</strain>
    </source>
</reference>
<comment type="caution">
    <text evidence="1">The sequence shown here is derived from an EMBL/GenBank/DDBJ whole genome shotgun (WGS) entry which is preliminary data.</text>
</comment>
<proteinExistence type="predicted"/>
<name>C6LHR5_9FIRM</name>
<protein>
    <submittedName>
        <fullName evidence="1">Uncharacterized protein</fullName>
    </submittedName>
</protein>
<organism evidence="1 2">
    <name type="scientific">Marvinbryantia formatexigens DSM 14469</name>
    <dbReference type="NCBI Taxonomy" id="478749"/>
    <lineage>
        <taxon>Bacteria</taxon>
        <taxon>Bacillati</taxon>
        <taxon>Bacillota</taxon>
        <taxon>Clostridia</taxon>
        <taxon>Lachnospirales</taxon>
        <taxon>Lachnospiraceae</taxon>
        <taxon>Marvinbryantia</taxon>
    </lineage>
</organism>
<evidence type="ECO:0000313" key="1">
    <source>
        <dbReference type="EMBL" id="EET59805.1"/>
    </source>
</evidence>